<dbReference type="Gene3D" id="1.10.8.60">
    <property type="match status" value="1"/>
</dbReference>
<dbReference type="Gene3D" id="3.40.50.2300">
    <property type="match status" value="1"/>
</dbReference>
<keyword evidence="10" id="KW-1185">Reference proteome</keyword>
<dbReference type="CDD" id="cd00009">
    <property type="entry name" value="AAA"/>
    <property type="match status" value="1"/>
</dbReference>
<dbReference type="InterPro" id="IPR025662">
    <property type="entry name" value="Sigma_54_int_dom_ATP-bd_1"/>
</dbReference>
<dbReference type="Pfam" id="PF25601">
    <property type="entry name" value="AAA_lid_14"/>
    <property type="match status" value="1"/>
</dbReference>
<dbReference type="InterPro" id="IPR011006">
    <property type="entry name" value="CheY-like_superfamily"/>
</dbReference>
<dbReference type="Proteomes" id="UP001501221">
    <property type="component" value="Unassembled WGS sequence"/>
</dbReference>
<keyword evidence="6" id="KW-0597">Phosphoprotein</keyword>
<dbReference type="PROSITE" id="PS00688">
    <property type="entry name" value="SIGMA54_INTERACT_3"/>
    <property type="match status" value="1"/>
</dbReference>
<dbReference type="SUPFAM" id="SSF52540">
    <property type="entry name" value="P-loop containing nucleoside triphosphate hydrolases"/>
    <property type="match status" value="1"/>
</dbReference>
<keyword evidence="5" id="KW-0804">Transcription</keyword>
<dbReference type="Pfam" id="PF02954">
    <property type="entry name" value="HTH_8"/>
    <property type="match status" value="1"/>
</dbReference>
<feature type="domain" description="Response regulatory" evidence="8">
    <location>
        <begin position="7"/>
        <end position="124"/>
    </location>
</feature>
<dbReference type="InterPro" id="IPR058031">
    <property type="entry name" value="AAA_lid_NorR"/>
</dbReference>
<evidence type="ECO:0000259" key="8">
    <source>
        <dbReference type="PROSITE" id="PS50110"/>
    </source>
</evidence>
<dbReference type="NCBIfam" id="TIGR02915">
    <property type="entry name" value="PEP_resp_reg"/>
    <property type="match status" value="1"/>
</dbReference>
<organism evidence="9 10">
    <name type="scientific">Kangiella japonica</name>
    <dbReference type="NCBI Taxonomy" id="647384"/>
    <lineage>
        <taxon>Bacteria</taxon>
        <taxon>Pseudomonadati</taxon>
        <taxon>Pseudomonadota</taxon>
        <taxon>Gammaproteobacteria</taxon>
        <taxon>Kangiellales</taxon>
        <taxon>Kangiellaceae</taxon>
        <taxon>Kangiella</taxon>
    </lineage>
</organism>
<dbReference type="Gene3D" id="3.40.50.300">
    <property type="entry name" value="P-loop containing nucleotide triphosphate hydrolases"/>
    <property type="match status" value="1"/>
</dbReference>
<dbReference type="RefSeq" id="WP_343988367.1">
    <property type="nucleotide sequence ID" value="NZ_BAAAFM010000003.1"/>
</dbReference>
<dbReference type="Pfam" id="PF00158">
    <property type="entry name" value="Sigma54_activat"/>
    <property type="match status" value="1"/>
</dbReference>
<keyword evidence="1" id="KW-0547">Nucleotide-binding</keyword>
<dbReference type="InterPro" id="IPR025943">
    <property type="entry name" value="Sigma_54_int_dom_ATP-bd_2"/>
</dbReference>
<reference evidence="9 10" key="1">
    <citation type="journal article" date="2019" name="Int. J. Syst. Evol. Microbiol.">
        <title>The Global Catalogue of Microorganisms (GCM) 10K type strain sequencing project: providing services to taxonomists for standard genome sequencing and annotation.</title>
        <authorList>
            <consortium name="The Broad Institute Genomics Platform"/>
            <consortium name="The Broad Institute Genome Sequencing Center for Infectious Disease"/>
            <person name="Wu L."/>
            <person name="Ma J."/>
        </authorList>
    </citation>
    <scope>NUCLEOTIDE SEQUENCE [LARGE SCALE GENOMIC DNA]</scope>
    <source>
        <strain evidence="9 10">JCM 16211</strain>
    </source>
</reference>
<dbReference type="EMBL" id="BAAAFM010000003">
    <property type="protein sequence ID" value="GAA0207109.1"/>
    <property type="molecule type" value="Genomic_DNA"/>
</dbReference>
<evidence type="ECO:0000259" key="7">
    <source>
        <dbReference type="PROSITE" id="PS50045"/>
    </source>
</evidence>
<dbReference type="SUPFAM" id="SSF52172">
    <property type="entry name" value="CheY-like"/>
    <property type="match status" value="1"/>
</dbReference>
<evidence type="ECO:0000256" key="5">
    <source>
        <dbReference type="ARBA" id="ARBA00023163"/>
    </source>
</evidence>
<gene>
    <name evidence="9" type="primary">prsR</name>
    <name evidence="9" type="ORF">GCM10009123_13240</name>
</gene>
<dbReference type="PANTHER" id="PTHR32071">
    <property type="entry name" value="TRANSCRIPTIONAL REGULATORY PROTEIN"/>
    <property type="match status" value="1"/>
</dbReference>
<dbReference type="SMART" id="SM00448">
    <property type="entry name" value="REC"/>
    <property type="match status" value="1"/>
</dbReference>
<dbReference type="InterPro" id="IPR003593">
    <property type="entry name" value="AAA+_ATPase"/>
</dbReference>
<dbReference type="InterPro" id="IPR009057">
    <property type="entry name" value="Homeodomain-like_sf"/>
</dbReference>
<dbReference type="Pfam" id="PF00072">
    <property type="entry name" value="Response_reg"/>
    <property type="match status" value="1"/>
</dbReference>
<dbReference type="PRINTS" id="PR01590">
    <property type="entry name" value="HTHFIS"/>
</dbReference>
<dbReference type="SMART" id="SM00382">
    <property type="entry name" value="AAA"/>
    <property type="match status" value="1"/>
</dbReference>
<dbReference type="InterPro" id="IPR002197">
    <property type="entry name" value="HTH_Fis"/>
</dbReference>
<dbReference type="PROSITE" id="PS00676">
    <property type="entry name" value="SIGMA54_INTERACT_2"/>
    <property type="match status" value="1"/>
</dbReference>
<dbReference type="PANTHER" id="PTHR32071:SF113">
    <property type="entry name" value="ALGINATE BIOSYNTHESIS TRANSCRIPTIONAL REGULATORY PROTEIN ALGB"/>
    <property type="match status" value="1"/>
</dbReference>
<comment type="caution">
    <text evidence="9">The sequence shown here is derived from an EMBL/GenBank/DDBJ whole genome shotgun (WGS) entry which is preliminary data.</text>
</comment>
<evidence type="ECO:0000256" key="1">
    <source>
        <dbReference type="ARBA" id="ARBA00022741"/>
    </source>
</evidence>
<feature type="domain" description="Sigma-54 factor interaction" evidence="7">
    <location>
        <begin position="147"/>
        <end position="376"/>
    </location>
</feature>
<dbReference type="InterPro" id="IPR001789">
    <property type="entry name" value="Sig_transdc_resp-reg_receiver"/>
</dbReference>
<dbReference type="InterPro" id="IPR014264">
    <property type="entry name" value="PEP-CTERM_resp_reg"/>
</dbReference>
<dbReference type="SUPFAM" id="SSF46689">
    <property type="entry name" value="Homeodomain-like"/>
    <property type="match status" value="1"/>
</dbReference>
<evidence type="ECO:0000256" key="6">
    <source>
        <dbReference type="PROSITE-ProRule" id="PRU00169"/>
    </source>
</evidence>
<dbReference type="InterPro" id="IPR025944">
    <property type="entry name" value="Sigma_54_int_dom_CS"/>
</dbReference>
<feature type="modified residue" description="4-aspartylphosphate" evidence="6">
    <location>
        <position position="54"/>
    </location>
</feature>
<dbReference type="InterPro" id="IPR002078">
    <property type="entry name" value="Sigma_54_int"/>
</dbReference>
<dbReference type="PROSITE" id="PS50045">
    <property type="entry name" value="SIGMA54_INTERACT_4"/>
    <property type="match status" value="1"/>
</dbReference>
<evidence type="ECO:0000256" key="3">
    <source>
        <dbReference type="ARBA" id="ARBA00023015"/>
    </source>
</evidence>
<proteinExistence type="predicted"/>
<evidence type="ECO:0000256" key="2">
    <source>
        <dbReference type="ARBA" id="ARBA00022840"/>
    </source>
</evidence>
<dbReference type="InterPro" id="IPR027417">
    <property type="entry name" value="P-loop_NTPase"/>
</dbReference>
<dbReference type="Gene3D" id="1.10.10.60">
    <property type="entry name" value="Homeodomain-like"/>
    <property type="match status" value="1"/>
</dbReference>
<evidence type="ECO:0000256" key="4">
    <source>
        <dbReference type="ARBA" id="ARBA00023125"/>
    </source>
</evidence>
<keyword evidence="2" id="KW-0067">ATP-binding</keyword>
<protein>
    <submittedName>
        <fullName evidence="9">PEP-CTERM-box response regulator transcription factor</fullName>
    </submittedName>
</protein>
<name>A0ABN0SYZ3_9GAMM</name>
<accession>A0ABN0SYZ3</accession>
<keyword evidence="3" id="KW-0805">Transcription regulation</keyword>
<evidence type="ECO:0000313" key="9">
    <source>
        <dbReference type="EMBL" id="GAA0207109.1"/>
    </source>
</evidence>
<dbReference type="PROSITE" id="PS00675">
    <property type="entry name" value="SIGMA54_INTERACT_1"/>
    <property type="match status" value="1"/>
</dbReference>
<sequence>MAQSKPELLVIEDDEGLQKQLKWSLDEYHVVLADGKDSSLAELRRFQPKVVTLDLGLPPDPANASAGLELLSEILKLSPSSKVIVVTGNDEREVAMKAIELGAYDYYQKPIQPDELKLIINRAFELANLEEESRIHRRNENMRFHGIVATSPKMLAACQKIEKVAPTELNVMLEGDSGTGKEVLGRAVHLLSKRNEHSFVYLNCAAIPENLLETELFGYEAPGFSEDGASSQGKIEEANGGTLYLDEVEMMPMSLQTKLMRALNDGGIERVGSRDTLAINLRLICSANGDLEQYVNEGKFREDLFYKLNEINIQIPPLSERDGDVVLIARTMLTKFNEQFGRNIRSFTKDAVQAMEAYAWPGNVRELENKIKSAVVMSEGTQISAEDLQIEEAQLREMPLNLRQVREAAETRAIQRAIVLADGNISQAAKLLGLTRPTLYSLMDKYSIHS</sequence>
<evidence type="ECO:0000313" key="10">
    <source>
        <dbReference type="Proteomes" id="UP001501221"/>
    </source>
</evidence>
<keyword evidence="4" id="KW-0238">DNA-binding</keyword>
<dbReference type="PROSITE" id="PS50110">
    <property type="entry name" value="RESPONSE_REGULATORY"/>
    <property type="match status" value="1"/>
</dbReference>